<evidence type="ECO:0000256" key="2">
    <source>
        <dbReference type="ARBA" id="ARBA00022450"/>
    </source>
</evidence>
<evidence type="ECO:0000256" key="4">
    <source>
        <dbReference type="SAM" id="MobiDB-lite"/>
    </source>
</evidence>
<dbReference type="Gene3D" id="3.40.50.980">
    <property type="match status" value="2"/>
</dbReference>
<dbReference type="InterPro" id="IPR020845">
    <property type="entry name" value="AMP-binding_CS"/>
</dbReference>
<proteinExistence type="predicted"/>
<feature type="region of interest" description="Disordered" evidence="4">
    <location>
        <begin position="1786"/>
        <end position="1805"/>
    </location>
</feature>
<keyword evidence="3" id="KW-0597">Phosphoprotein</keyword>
<dbReference type="RefSeq" id="WP_327205017.1">
    <property type="nucleotide sequence ID" value="NZ_CP139965.1"/>
</dbReference>
<dbReference type="Proteomes" id="UP001325479">
    <property type="component" value="Chromosome"/>
</dbReference>
<keyword evidence="2" id="KW-0596">Phosphopantetheine</keyword>
<dbReference type="SMART" id="SM00824">
    <property type="entry name" value="PKS_TE"/>
    <property type="match status" value="1"/>
</dbReference>
<dbReference type="Gene3D" id="1.10.1200.10">
    <property type="entry name" value="ACP-like"/>
    <property type="match status" value="1"/>
</dbReference>
<dbReference type="InterPro" id="IPR020802">
    <property type="entry name" value="TesA-like"/>
</dbReference>
<dbReference type="Gene3D" id="3.30.300.30">
    <property type="match status" value="1"/>
</dbReference>
<protein>
    <submittedName>
        <fullName evidence="6">Amino acid adenylation domain-containing protein</fullName>
    </submittedName>
</protein>
<gene>
    <name evidence="6" type="ORF">U0042_28625</name>
</gene>
<dbReference type="Gene3D" id="3.40.50.1820">
    <property type="entry name" value="alpha/beta hydrolase"/>
    <property type="match status" value="1"/>
</dbReference>
<reference evidence="6 7" key="1">
    <citation type="submission" date="2023-12" db="EMBL/GenBank/DDBJ databases">
        <title>Genome sequencing and assembly of bacterial species from a model synthetic community.</title>
        <authorList>
            <person name="Hogle S.L."/>
        </authorList>
    </citation>
    <scope>NUCLEOTIDE SEQUENCE [LARGE SCALE GENOMIC DNA]</scope>
    <source>
        <strain evidence="6 7">HAMBI 2494</strain>
    </source>
</reference>
<dbReference type="InterPro" id="IPR006162">
    <property type="entry name" value="Ppantetheine_attach_site"/>
</dbReference>
<dbReference type="InterPro" id="IPR009081">
    <property type="entry name" value="PP-bd_ACP"/>
</dbReference>
<dbReference type="InterPro" id="IPR020806">
    <property type="entry name" value="PKS_PP-bd"/>
</dbReference>
<dbReference type="PROSITE" id="PS00012">
    <property type="entry name" value="PHOSPHOPANTETHEINE"/>
    <property type="match status" value="1"/>
</dbReference>
<organism evidence="6 7">
    <name type="scientific">Paraburkholderia kururiensis</name>
    <dbReference type="NCBI Taxonomy" id="984307"/>
    <lineage>
        <taxon>Bacteria</taxon>
        <taxon>Pseudomonadati</taxon>
        <taxon>Pseudomonadota</taxon>
        <taxon>Betaproteobacteria</taxon>
        <taxon>Burkholderiales</taxon>
        <taxon>Burkholderiaceae</taxon>
        <taxon>Paraburkholderia</taxon>
    </lineage>
</organism>
<dbReference type="SUPFAM" id="SSF52777">
    <property type="entry name" value="CoA-dependent acyltransferases"/>
    <property type="match status" value="4"/>
</dbReference>
<dbReference type="Pfam" id="PF00550">
    <property type="entry name" value="PP-binding"/>
    <property type="match status" value="1"/>
</dbReference>
<evidence type="ECO:0000256" key="1">
    <source>
        <dbReference type="ARBA" id="ARBA00001957"/>
    </source>
</evidence>
<dbReference type="InterPro" id="IPR025110">
    <property type="entry name" value="AMP-bd_C"/>
</dbReference>
<dbReference type="InterPro" id="IPR045851">
    <property type="entry name" value="AMP-bd_C_sf"/>
</dbReference>
<dbReference type="CDD" id="cd19534">
    <property type="entry name" value="E_NRPS"/>
    <property type="match status" value="1"/>
</dbReference>
<dbReference type="Gene3D" id="3.30.559.10">
    <property type="entry name" value="Chloramphenicol acetyltransferase-like domain"/>
    <property type="match status" value="2"/>
</dbReference>
<dbReference type="Pfam" id="PF00975">
    <property type="entry name" value="Thioesterase"/>
    <property type="match status" value="1"/>
</dbReference>
<dbReference type="CDD" id="cd05930">
    <property type="entry name" value="A_NRPS"/>
    <property type="match status" value="1"/>
</dbReference>
<dbReference type="InterPro" id="IPR023213">
    <property type="entry name" value="CAT-like_dom_sf"/>
</dbReference>
<dbReference type="EMBL" id="CP139965">
    <property type="protein sequence ID" value="WQD77937.1"/>
    <property type="molecule type" value="Genomic_DNA"/>
</dbReference>
<dbReference type="InterPro" id="IPR001242">
    <property type="entry name" value="Condensation_dom"/>
</dbReference>
<dbReference type="NCBIfam" id="TIGR01733">
    <property type="entry name" value="AA-adenyl-dom"/>
    <property type="match status" value="1"/>
</dbReference>
<dbReference type="Gene3D" id="3.30.559.30">
    <property type="entry name" value="Nonribosomal peptide synthetase, condensation domain"/>
    <property type="match status" value="2"/>
</dbReference>
<evidence type="ECO:0000313" key="6">
    <source>
        <dbReference type="EMBL" id="WQD77937.1"/>
    </source>
</evidence>
<comment type="cofactor">
    <cofactor evidence="1">
        <name>pantetheine 4'-phosphate</name>
        <dbReference type="ChEBI" id="CHEBI:47942"/>
    </cofactor>
</comment>
<dbReference type="Pfam" id="PF13193">
    <property type="entry name" value="AMP-binding_C"/>
    <property type="match status" value="1"/>
</dbReference>
<dbReference type="PROSITE" id="PS50075">
    <property type="entry name" value="CARRIER"/>
    <property type="match status" value="1"/>
</dbReference>
<dbReference type="InterPro" id="IPR029058">
    <property type="entry name" value="AB_hydrolase_fold"/>
</dbReference>
<sequence>MNSIEALHDMSIRMTNEPGASGVAGLAAGHDADLAAKRTEAALLRDEPGKSGDTASQALAISRKYAALPAPQRRRFREKVRAQSIDTARLPVVPLSRDASESGEEGHDYPLSASQQRLWFLWNVDPSSPAYNLSRAMRLTGALDVRALRRAFDALVARHGALRATFVERDGVARQRIAHAGCCAWRERVLDDPAALSETLREAAREPFDLRAGPLLRVDLIALDTDCYVLIIVTHHIVSDGWSQSLLVRELAALYAAAIECEDGDIARSLPPVGIHFGDVAAWQGEWRDGAPDDDLAYWTARLGVERPALELPLDRPRPAVRGVDGGRCTVDLSAGRARPLRELARRRGTTLFTVLLGAYAALLYRYGGQTCIRIGVPSAGRQRRETEALIGYFVNTLVIEADVAGAMPFDALLAGLHTRVLEAQAHQDISFGRVLDALHLERDLGRAPLFQVMFNLEQATSEASVAMPGLVVQAEGSGTGTARFDLVLNVVDDGQGLRLMFNYAADVFDASTVERLATHYETVLQQLSEEDERRVGALQLLPRGFDEAPLARYPFESLGAALVAQAQRTPLALAVRCEEESLRYGELDVWSARVARQLVVRGAGAEHRVGLCVRRGPALIAALVGIVRSGAAFVPLDPEYPAARLAQMIDDAGITRVVADAASAKRMAGVLAGCEVIGIEVSDVEASDVEAGAFAAPLHPHQLAYVLYTSGSTGRPKGVAVSHGALWTHLQDFLSTYGISEADTVLHSSTVNFDVALHEILPALLTGATVEMRGEQPWDLQGLSERLVSRGVTFARIPTALWQQWQRHAPARETLRLRQVTVGGEALPGDALALWRKGPLADIRLDNLYGPTETTIAALFRQTCEQDSREVTVPIGRPYPGRTARILDAFGDEAPVGGLGELCIGGPTVARGYLGRAALTAERFVPDPYGEPGARQYRSGDLCRMRDDGTVAFLGRLDQQVKLRGQRIEPGEIEAVLRQCEGVREAAVVVTGEGERRRLAAYVSVSGKTQSDAVLRTLEQKLPGYMVPSSVTVLERLPWMPNGKLDRAALPAPREMRRERVEPSNETEALMLSIWSSVLGRDDLGVTENFFEAGGDSIQSLQIIAKARQAGLRLTPRQVFEHPTVAALAQRVERVEQLDAKPGDEQPEDDEPLALTPIQQLFFERYPEGESHWNQAVLLKVRGRLDVPALERAVRALAQRHDALRLRFVKHDDGWKQIAVPAQDAGQDLVRCDRLASLSALEAACEGIQSSLDIERGPVWRVGYFEASGEAQDEARLLVAIHHLAVDGVSWRVLLDELQTAYEQAARGETIALPAASTPWRMWVRALLRYARSTELMHELAWWQIALDTPASCAGRVFPTRTPDIQAQKTLRTTLSADLTAQLLREAPRAYRLRVDEVLLAALSRSVCEITSRDEVLVELEGHGREDFVDGVDLSRTVGWFTTQYPLALPGASASPEEALLRVHERLAAVPRRGFGWGLLARCADESAKAALSALPVPEIAFNYLGRFERTFGADGRFGFASESSGAAIAARARTPDRALDVNAWIAGDSLSLSWGYAPQFISDALAGQIVASFESALVGLLEHLCAAVSPAGETALQRLPPASAALLDQARNDDVAANWVARAVYESALPIPSAYALADWLARRRKSGQTIGRTRTLAASSVEPWPNDALLPAVPLNALGAPVALFVLHPGYGMVGEYRTLAQALNGRVSVIALQAPRLRGAPWRGDTFEALAAHYAACIEALQPDSPCALLGWSFGGRLAVAIADVLERQGRHVPFVGIVDTATHREDGPEPSNPDGKPVASFDETAATRGERTLLGEAFAADALHAALMARHTLPHIEADLHVWRALRTRDPRRRMDWAQRTSGQVHWRDLDATHTSIVHHPALAAQLLEALRAAMT</sequence>
<dbReference type="SMART" id="SM00823">
    <property type="entry name" value="PKS_PP"/>
    <property type="match status" value="1"/>
</dbReference>
<evidence type="ECO:0000313" key="7">
    <source>
        <dbReference type="Proteomes" id="UP001325479"/>
    </source>
</evidence>
<dbReference type="InterPro" id="IPR001031">
    <property type="entry name" value="Thioesterase"/>
</dbReference>
<dbReference type="InterPro" id="IPR000873">
    <property type="entry name" value="AMP-dep_synth/lig_dom"/>
</dbReference>
<dbReference type="Pfam" id="PF00501">
    <property type="entry name" value="AMP-binding"/>
    <property type="match status" value="1"/>
</dbReference>
<dbReference type="InterPro" id="IPR010071">
    <property type="entry name" value="AA_adenyl_dom"/>
</dbReference>
<dbReference type="InterPro" id="IPR036736">
    <property type="entry name" value="ACP-like_sf"/>
</dbReference>
<dbReference type="SUPFAM" id="SSF56801">
    <property type="entry name" value="Acetyl-CoA synthetase-like"/>
    <property type="match status" value="1"/>
</dbReference>
<dbReference type="Pfam" id="PF00668">
    <property type="entry name" value="Condensation"/>
    <property type="match status" value="2"/>
</dbReference>
<dbReference type="PROSITE" id="PS00455">
    <property type="entry name" value="AMP_BINDING"/>
    <property type="match status" value="1"/>
</dbReference>
<name>A0ABZ0WKQ1_9BURK</name>
<feature type="domain" description="Carrier" evidence="5">
    <location>
        <begin position="1063"/>
        <end position="1137"/>
    </location>
</feature>
<evidence type="ECO:0000256" key="3">
    <source>
        <dbReference type="ARBA" id="ARBA00022553"/>
    </source>
</evidence>
<dbReference type="CDD" id="cd19531">
    <property type="entry name" value="LCL_NRPS-like"/>
    <property type="match status" value="1"/>
</dbReference>
<dbReference type="SUPFAM" id="SSF47336">
    <property type="entry name" value="ACP-like"/>
    <property type="match status" value="1"/>
</dbReference>
<dbReference type="PANTHER" id="PTHR45398">
    <property type="match status" value="1"/>
</dbReference>
<accession>A0ABZ0WKQ1</accession>
<dbReference type="SUPFAM" id="SSF53474">
    <property type="entry name" value="alpha/beta-Hydrolases"/>
    <property type="match status" value="1"/>
</dbReference>
<evidence type="ECO:0000259" key="5">
    <source>
        <dbReference type="PROSITE" id="PS50075"/>
    </source>
</evidence>
<keyword evidence="7" id="KW-1185">Reference proteome</keyword>
<dbReference type="PANTHER" id="PTHR45398:SF1">
    <property type="entry name" value="ENZYME, PUTATIVE (JCVI)-RELATED"/>
    <property type="match status" value="1"/>
</dbReference>
<dbReference type="Gene3D" id="2.30.38.10">
    <property type="entry name" value="Luciferase, Domain 3"/>
    <property type="match status" value="1"/>
</dbReference>